<dbReference type="Proteomes" id="UP001221757">
    <property type="component" value="Unassembled WGS sequence"/>
</dbReference>
<dbReference type="EMBL" id="JARKIE010000008">
    <property type="protein sequence ID" value="KAJ7705400.1"/>
    <property type="molecule type" value="Genomic_DNA"/>
</dbReference>
<feature type="non-terminal residue" evidence="1">
    <location>
        <position position="196"/>
    </location>
</feature>
<gene>
    <name evidence="1" type="ORF">B0H17DRAFT_832760</name>
</gene>
<comment type="caution">
    <text evidence="1">The sequence shown here is derived from an EMBL/GenBank/DDBJ whole genome shotgun (WGS) entry which is preliminary data.</text>
</comment>
<name>A0AAD7GU55_MYCRO</name>
<proteinExistence type="predicted"/>
<sequence length="196" mass="22238">ESEIYCGRLLYQKRGFPLYVPDPQRNLPEEYRASGVRTGDVGRVTPEGGFDPLFNIYYSSEDPINSRGVPEGFTPLPWYLDEDLTLLDHEPGGYVSTPSIQESDLDSSARYIFPLTALLALPHGSHLERLENLESMRRYAAKNAENWYKYINAPEGRGRGLANGSLYLITGWEKSQSWGMATFQNVTAEREFQLSF</sequence>
<reference evidence="1" key="1">
    <citation type="submission" date="2023-03" db="EMBL/GenBank/DDBJ databases">
        <title>Massive genome expansion in bonnet fungi (Mycena s.s.) driven by repeated elements and novel gene families across ecological guilds.</title>
        <authorList>
            <consortium name="Lawrence Berkeley National Laboratory"/>
            <person name="Harder C.B."/>
            <person name="Miyauchi S."/>
            <person name="Viragh M."/>
            <person name="Kuo A."/>
            <person name="Thoen E."/>
            <person name="Andreopoulos B."/>
            <person name="Lu D."/>
            <person name="Skrede I."/>
            <person name="Drula E."/>
            <person name="Henrissat B."/>
            <person name="Morin E."/>
            <person name="Kohler A."/>
            <person name="Barry K."/>
            <person name="LaButti K."/>
            <person name="Morin E."/>
            <person name="Salamov A."/>
            <person name="Lipzen A."/>
            <person name="Mereny Z."/>
            <person name="Hegedus B."/>
            <person name="Baldrian P."/>
            <person name="Stursova M."/>
            <person name="Weitz H."/>
            <person name="Taylor A."/>
            <person name="Grigoriev I.V."/>
            <person name="Nagy L.G."/>
            <person name="Martin F."/>
            <person name="Kauserud H."/>
        </authorList>
    </citation>
    <scope>NUCLEOTIDE SEQUENCE</scope>
    <source>
        <strain evidence="1">CBHHK067</strain>
    </source>
</reference>
<protein>
    <submittedName>
        <fullName evidence="1">Uncharacterized protein</fullName>
    </submittedName>
</protein>
<organism evidence="1 2">
    <name type="scientific">Mycena rosella</name>
    <name type="common">Pink bonnet</name>
    <name type="synonym">Agaricus rosellus</name>
    <dbReference type="NCBI Taxonomy" id="1033263"/>
    <lineage>
        <taxon>Eukaryota</taxon>
        <taxon>Fungi</taxon>
        <taxon>Dikarya</taxon>
        <taxon>Basidiomycota</taxon>
        <taxon>Agaricomycotina</taxon>
        <taxon>Agaricomycetes</taxon>
        <taxon>Agaricomycetidae</taxon>
        <taxon>Agaricales</taxon>
        <taxon>Marasmiineae</taxon>
        <taxon>Mycenaceae</taxon>
        <taxon>Mycena</taxon>
    </lineage>
</organism>
<accession>A0AAD7GU55</accession>
<evidence type="ECO:0000313" key="2">
    <source>
        <dbReference type="Proteomes" id="UP001221757"/>
    </source>
</evidence>
<evidence type="ECO:0000313" key="1">
    <source>
        <dbReference type="EMBL" id="KAJ7705400.1"/>
    </source>
</evidence>
<keyword evidence="2" id="KW-1185">Reference proteome</keyword>
<dbReference type="AlphaFoldDB" id="A0AAD7GU55"/>
<feature type="non-terminal residue" evidence="1">
    <location>
        <position position="1"/>
    </location>
</feature>